<sequence>MNLAIEAPQWLALLLSALLVAAAVEDAIRLRISNITVLLVLIGAIVAAVLVGPEISLWKNLVVFLGLLAVGTPMFAAGKLGGGDVKLLAAAGLWFDFAGGLWMLICVAIAGGVLALIVIALRAFGWSEGCANASSCSGPRPVSPMALRSLPERSSQWRSRGCDLTQKKKGRAPLGNPAL</sequence>
<accession>A0ABX6T8N6</accession>
<feature type="region of interest" description="Disordered" evidence="1">
    <location>
        <begin position="152"/>
        <end position="179"/>
    </location>
</feature>
<keyword evidence="2" id="KW-0472">Membrane</keyword>
<dbReference type="EMBL" id="CP060782">
    <property type="protein sequence ID" value="QNP46211.1"/>
    <property type="molecule type" value="Genomic_DNA"/>
</dbReference>
<dbReference type="Gene3D" id="1.20.120.1220">
    <property type="match status" value="1"/>
</dbReference>
<evidence type="ECO:0000256" key="1">
    <source>
        <dbReference type="SAM" id="MobiDB-lite"/>
    </source>
</evidence>
<evidence type="ECO:0000259" key="3">
    <source>
        <dbReference type="Pfam" id="PF01478"/>
    </source>
</evidence>
<feature type="transmembrane region" description="Helical" evidence="2">
    <location>
        <begin position="58"/>
        <end position="77"/>
    </location>
</feature>
<feature type="transmembrane region" description="Helical" evidence="2">
    <location>
        <begin position="32"/>
        <end position="51"/>
    </location>
</feature>
<dbReference type="RefSeq" id="WP_187709164.1">
    <property type="nucleotide sequence ID" value="NZ_CP060782.1"/>
</dbReference>
<dbReference type="Pfam" id="PF01478">
    <property type="entry name" value="Peptidase_A24"/>
    <property type="match status" value="1"/>
</dbReference>
<feature type="transmembrane region" description="Helical" evidence="2">
    <location>
        <begin position="97"/>
        <end position="121"/>
    </location>
</feature>
<protein>
    <submittedName>
        <fullName evidence="4">Prepilin peptidase</fullName>
    </submittedName>
</protein>
<keyword evidence="2" id="KW-0812">Transmembrane</keyword>
<organism evidence="4 5">
    <name type="scientific">Sphingomonas sediminicola</name>
    <dbReference type="NCBI Taxonomy" id="386874"/>
    <lineage>
        <taxon>Bacteria</taxon>
        <taxon>Pseudomonadati</taxon>
        <taxon>Pseudomonadota</taxon>
        <taxon>Alphaproteobacteria</taxon>
        <taxon>Sphingomonadales</taxon>
        <taxon>Sphingomonadaceae</taxon>
        <taxon>Sphingomonas</taxon>
    </lineage>
</organism>
<reference evidence="4 5" key="1">
    <citation type="submission" date="2020-08" db="EMBL/GenBank/DDBJ databases">
        <title>Genome sequence of Sphingomonas sediminicola KACC 15039T.</title>
        <authorList>
            <person name="Hyun D.-W."/>
            <person name="Bae J.-W."/>
        </authorList>
    </citation>
    <scope>NUCLEOTIDE SEQUENCE [LARGE SCALE GENOMIC DNA]</scope>
    <source>
        <strain evidence="4 5">KACC 15039</strain>
    </source>
</reference>
<feature type="domain" description="Prepilin type IV endopeptidase peptidase" evidence="3">
    <location>
        <begin position="13"/>
        <end position="116"/>
    </location>
</feature>
<evidence type="ECO:0000313" key="5">
    <source>
        <dbReference type="Proteomes" id="UP000516105"/>
    </source>
</evidence>
<dbReference type="Proteomes" id="UP000516105">
    <property type="component" value="Chromosome"/>
</dbReference>
<proteinExistence type="predicted"/>
<gene>
    <name evidence="4" type="ORF">H9L14_02920</name>
</gene>
<keyword evidence="2" id="KW-1133">Transmembrane helix</keyword>
<dbReference type="InterPro" id="IPR000045">
    <property type="entry name" value="Prepilin_IV_endopep_pep"/>
</dbReference>
<evidence type="ECO:0000256" key="2">
    <source>
        <dbReference type="SAM" id="Phobius"/>
    </source>
</evidence>
<evidence type="ECO:0000313" key="4">
    <source>
        <dbReference type="EMBL" id="QNP46211.1"/>
    </source>
</evidence>
<keyword evidence="5" id="KW-1185">Reference proteome</keyword>
<name>A0ABX6T8N6_9SPHN</name>